<dbReference type="KEGG" id="vg:65116341"/>
<protein>
    <recommendedName>
        <fullName evidence="3">KOW domain-containing protein</fullName>
    </recommendedName>
</protein>
<dbReference type="RefSeq" id="YP_010098667.1">
    <property type="nucleotide sequence ID" value="NC_055768.1"/>
</dbReference>
<evidence type="ECO:0008006" key="3">
    <source>
        <dbReference type="Google" id="ProtNLM"/>
    </source>
</evidence>
<accession>A0A386K6W7</accession>
<dbReference type="InterPro" id="IPR014722">
    <property type="entry name" value="Rib_uL2_dom2"/>
</dbReference>
<sequence length="146" mass="16313">MKNLIVGDVVEVTGGKWVGHTGVIVKVANRNDGKAGYKIHSDSGDYIHCLEKFVVPAKYLKFKDTNDVKESFERKWVRVKTLKNVVTQSKDPKNPAKNLSQGKNVLVTDEWEEDDKTLVNVVFQGNFAVLPKEDVEVSESQNPGLV</sequence>
<organism evidence="1 2">
    <name type="scientific">Klebsiella phage KP179</name>
    <dbReference type="NCBI Taxonomy" id="2315700"/>
    <lineage>
        <taxon>Viruses</taxon>
        <taxon>Duplodnaviria</taxon>
        <taxon>Heunggongvirae</taxon>
        <taxon>Uroviricota</taxon>
        <taxon>Caudoviricetes</taxon>
        <taxon>Pantevenvirales</taxon>
        <taxon>Straboviridae</taxon>
        <taxon>Tevenvirinae</taxon>
        <taxon>Jiaodavirus</taxon>
        <taxon>Jiaodavirus kp179</taxon>
    </lineage>
</organism>
<dbReference type="Gene3D" id="2.30.30.30">
    <property type="match status" value="1"/>
</dbReference>
<dbReference type="GeneID" id="65116341"/>
<dbReference type="Proteomes" id="UP000268334">
    <property type="component" value="Segment"/>
</dbReference>
<proteinExistence type="predicted"/>
<dbReference type="EMBL" id="MH729874">
    <property type="protein sequence ID" value="AYD80869.1"/>
    <property type="molecule type" value="Genomic_DNA"/>
</dbReference>
<name>A0A386K6W7_9CAUD</name>
<evidence type="ECO:0000313" key="1">
    <source>
        <dbReference type="EMBL" id="AYD80869.1"/>
    </source>
</evidence>
<reference evidence="2" key="1">
    <citation type="submission" date="2018-08" db="EMBL/GenBank/DDBJ databases">
        <authorList>
            <person name="Kozlova Y.N."/>
            <person name="Morozova V.V."/>
            <person name="Tikunov A.Y."/>
            <person name="Klopotova M.R."/>
            <person name="Fofanov M.V."/>
            <person name="Tikunova N.V."/>
        </authorList>
    </citation>
    <scope>NUCLEOTIDE SEQUENCE [LARGE SCALE GENOMIC DNA]</scope>
</reference>
<keyword evidence="2" id="KW-1185">Reference proteome</keyword>
<evidence type="ECO:0000313" key="2">
    <source>
        <dbReference type="Proteomes" id="UP000268334"/>
    </source>
</evidence>